<evidence type="ECO:0000313" key="4">
    <source>
        <dbReference type="Proteomes" id="UP000326757"/>
    </source>
</evidence>
<feature type="region of interest" description="Disordered" evidence="1">
    <location>
        <begin position="114"/>
        <end position="152"/>
    </location>
</feature>
<dbReference type="OrthoDB" id="5412502at2759"/>
<sequence>MSDTWFPTGKEVREGWRLDIVSLLAVIGESAMAEHSQSMTSSWMCMLPRIIPAPQVLLKSSRPSRMPQVNAAVVGVHSGIFIPTLNFFPNIIHPIEDLEPYEFKVFKIEHKNSRKLTPPPTSAKKEREVSNSSSIDAAHLESGRKLQSRRRDTLTAKITHRGTSLDGSKPHVPARFWSPLNCLSLISFFLTIGLFIWAVLTHDGTACVALFTISLASSIVGYASYWSPILMNRNFKSVVPDGDVVIRTREGAFMVVRCDEDVARELYSGTEECRYYVSTDPYRILVGFGTFLLMVSVVLLGNCDFQMQISIGASYIVLNGAFWGVALMNKGRFWDLSSYEWTDITPDDALDAHLAQDETDIERKPSFTRTLWYAIRETKKIGWVSTSGAAPKTKKWEKWLKKAEAEAINRNRIWDAVHQKDKIVGESDSVPQAEAASKDTAAEHAPAVQVPVPDWVDTERIHDTRAEYP</sequence>
<evidence type="ECO:0000313" key="3">
    <source>
        <dbReference type="EMBL" id="KAB8300009.1"/>
    </source>
</evidence>
<protein>
    <submittedName>
        <fullName evidence="3">Uncharacterized protein</fullName>
    </submittedName>
</protein>
<gene>
    <name evidence="3" type="ORF">EYC80_000249</name>
</gene>
<feature type="region of interest" description="Disordered" evidence="1">
    <location>
        <begin position="426"/>
        <end position="469"/>
    </location>
</feature>
<feature type="transmembrane region" description="Helical" evidence="2">
    <location>
        <begin position="307"/>
        <end position="328"/>
    </location>
</feature>
<evidence type="ECO:0000256" key="1">
    <source>
        <dbReference type="SAM" id="MobiDB-lite"/>
    </source>
</evidence>
<keyword evidence="2" id="KW-1133">Transmembrane helix</keyword>
<keyword evidence="2" id="KW-0812">Transmembrane</keyword>
<keyword evidence="4" id="KW-1185">Reference proteome</keyword>
<feature type="transmembrane region" description="Helical" evidence="2">
    <location>
        <begin position="206"/>
        <end position="226"/>
    </location>
</feature>
<reference evidence="3 4" key="1">
    <citation type="submission" date="2019-06" db="EMBL/GenBank/DDBJ databases">
        <title>Genome Sequence of the Brown Rot Fungal Pathogen Monilinia laxa.</title>
        <authorList>
            <person name="De Miccolis Angelini R.M."/>
            <person name="Landi L."/>
            <person name="Abate D."/>
            <person name="Pollastro S."/>
            <person name="Romanazzi G."/>
            <person name="Faretra F."/>
        </authorList>
    </citation>
    <scope>NUCLEOTIDE SEQUENCE [LARGE SCALE GENOMIC DNA]</scope>
    <source>
        <strain evidence="3 4">Mlax316</strain>
    </source>
</reference>
<evidence type="ECO:0000256" key="2">
    <source>
        <dbReference type="SAM" id="Phobius"/>
    </source>
</evidence>
<dbReference type="AlphaFoldDB" id="A0A5N6KB41"/>
<feature type="transmembrane region" description="Helical" evidence="2">
    <location>
        <begin position="284"/>
        <end position="301"/>
    </location>
</feature>
<accession>A0A5N6KB41</accession>
<feature type="compositionally biased region" description="Basic and acidic residues" evidence="1">
    <location>
        <begin position="457"/>
        <end position="469"/>
    </location>
</feature>
<feature type="compositionally biased region" description="Basic and acidic residues" evidence="1">
    <location>
        <begin position="138"/>
        <end position="152"/>
    </location>
</feature>
<organism evidence="3 4">
    <name type="scientific">Monilinia laxa</name>
    <name type="common">Brown rot fungus</name>
    <name type="synonym">Sclerotinia laxa</name>
    <dbReference type="NCBI Taxonomy" id="61186"/>
    <lineage>
        <taxon>Eukaryota</taxon>
        <taxon>Fungi</taxon>
        <taxon>Dikarya</taxon>
        <taxon>Ascomycota</taxon>
        <taxon>Pezizomycotina</taxon>
        <taxon>Leotiomycetes</taxon>
        <taxon>Helotiales</taxon>
        <taxon>Sclerotiniaceae</taxon>
        <taxon>Monilinia</taxon>
    </lineage>
</organism>
<dbReference type="Proteomes" id="UP000326757">
    <property type="component" value="Unassembled WGS sequence"/>
</dbReference>
<proteinExistence type="predicted"/>
<feature type="transmembrane region" description="Helical" evidence="2">
    <location>
        <begin position="180"/>
        <end position="200"/>
    </location>
</feature>
<keyword evidence="2" id="KW-0472">Membrane</keyword>
<name>A0A5N6KB41_MONLA</name>
<dbReference type="EMBL" id="VIGI01000005">
    <property type="protein sequence ID" value="KAB8300009.1"/>
    <property type="molecule type" value="Genomic_DNA"/>
</dbReference>
<comment type="caution">
    <text evidence="3">The sequence shown here is derived from an EMBL/GenBank/DDBJ whole genome shotgun (WGS) entry which is preliminary data.</text>
</comment>